<dbReference type="HOGENOM" id="CLU_062618_2_0_5"/>
<evidence type="ECO:0000313" key="8">
    <source>
        <dbReference type="Proteomes" id="UP000031521"/>
    </source>
</evidence>
<dbReference type="PANTHER" id="PTHR30136">
    <property type="entry name" value="HELIX-TURN-HELIX TRANSCRIPTIONAL REGULATOR, ICLR FAMILY"/>
    <property type="match status" value="1"/>
</dbReference>
<dbReference type="OrthoDB" id="9807558at2"/>
<accession>A0A0B5DXS6</accession>
<gene>
    <name evidence="7" type="ORF">P73_0327</name>
</gene>
<evidence type="ECO:0000313" key="7">
    <source>
        <dbReference type="EMBL" id="AJE45042.1"/>
    </source>
</evidence>
<dbReference type="PROSITE" id="PS51077">
    <property type="entry name" value="HTH_ICLR"/>
    <property type="match status" value="1"/>
</dbReference>
<dbReference type="Gene3D" id="1.10.10.10">
    <property type="entry name" value="Winged helix-like DNA-binding domain superfamily/Winged helix DNA-binding domain"/>
    <property type="match status" value="1"/>
</dbReference>
<keyword evidence="1" id="KW-0805">Transcription regulation</keyword>
<dbReference type="InterPro" id="IPR036390">
    <property type="entry name" value="WH_DNA-bd_sf"/>
</dbReference>
<evidence type="ECO:0000256" key="2">
    <source>
        <dbReference type="ARBA" id="ARBA00023125"/>
    </source>
</evidence>
<dbReference type="SUPFAM" id="SSF46785">
    <property type="entry name" value="Winged helix' DNA-binding domain"/>
    <property type="match status" value="1"/>
</dbReference>
<dbReference type="GO" id="GO:0045892">
    <property type="term" value="P:negative regulation of DNA-templated transcription"/>
    <property type="evidence" value="ECO:0007669"/>
    <property type="project" value="TreeGrafter"/>
</dbReference>
<dbReference type="Pfam" id="PF09339">
    <property type="entry name" value="HTH_IclR"/>
    <property type="match status" value="1"/>
</dbReference>
<dbReference type="PANTHER" id="PTHR30136:SF8">
    <property type="entry name" value="TRANSCRIPTIONAL REGULATORY PROTEIN"/>
    <property type="match status" value="1"/>
</dbReference>
<dbReference type="InterPro" id="IPR050707">
    <property type="entry name" value="HTH_MetabolicPath_Reg"/>
</dbReference>
<dbReference type="InterPro" id="IPR036388">
    <property type="entry name" value="WH-like_DNA-bd_sf"/>
</dbReference>
<evidence type="ECO:0000256" key="3">
    <source>
        <dbReference type="ARBA" id="ARBA00023163"/>
    </source>
</evidence>
<evidence type="ECO:0000259" key="5">
    <source>
        <dbReference type="PROSITE" id="PS51077"/>
    </source>
</evidence>
<dbReference type="EMBL" id="CP004393">
    <property type="protein sequence ID" value="AJE45042.1"/>
    <property type="molecule type" value="Genomic_DNA"/>
</dbReference>
<dbReference type="Pfam" id="PF01614">
    <property type="entry name" value="IclR_C"/>
    <property type="match status" value="1"/>
</dbReference>
<dbReference type="Gene3D" id="3.30.450.40">
    <property type="match status" value="1"/>
</dbReference>
<feature type="domain" description="HTH iclR-type" evidence="5">
    <location>
        <begin position="7"/>
        <end position="69"/>
    </location>
</feature>
<dbReference type="AlphaFoldDB" id="A0A0B5DXS6"/>
<keyword evidence="3" id="KW-0804">Transcription</keyword>
<dbReference type="InterPro" id="IPR014757">
    <property type="entry name" value="Tscrpt_reg_IclR_C"/>
</dbReference>
<name>A0A0B5DXS6_9RHOB</name>
<reference evidence="7 8" key="1">
    <citation type="journal article" date="2014" name="Int. J. Syst. Evol. Microbiol.">
        <title>Celeribacter indicus sp. nov., a polycyclic aromatic hydrocarbon-degrading bacterium from deep-sea sediment and reclassification of Huaishuia halophila as Celeribacter halophilus comb. nov.</title>
        <authorList>
            <person name="Lai Q."/>
            <person name="Cao J."/>
            <person name="Yuan J."/>
            <person name="Li F."/>
            <person name="Shao Z."/>
        </authorList>
    </citation>
    <scope>NUCLEOTIDE SEQUENCE [LARGE SCALE GENOMIC DNA]</scope>
    <source>
        <strain evidence="7">P73</strain>
    </source>
</reference>
<feature type="region of interest" description="Disordered" evidence="4">
    <location>
        <begin position="250"/>
        <end position="270"/>
    </location>
</feature>
<protein>
    <submittedName>
        <fullName evidence="7">IclR family transcriptional regulator</fullName>
    </submittedName>
</protein>
<feature type="domain" description="IclR-ED" evidence="6">
    <location>
        <begin position="70"/>
        <end position="255"/>
    </location>
</feature>
<dbReference type="Proteomes" id="UP000031521">
    <property type="component" value="Chromosome"/>
</dbReference>
<evidence type="ECO:0000256" key="1">
    <source>
        <dbReference type="ARBA" id="ARBA00023015"/>
    </source>
</evidence>
<evidence type="ECO:0000259" key="6">
    <source>
        <dbReference type="PROSITE" id="PS51078"/>
    </source>
</evidence>
<evidence type="ECO:0000256" key="4">
    <source>
        <dbReference type="SAM" id="MobiDB-lite"/>
    </source>
</evidence>
<dbReference type="PROSITE" id="PS51078">
    <property type="entry name" value="ICLR_ED"/>
    <property type="match status" value="1"/>
</dbReference>
<dbReference type="GO" id="GO:0003677">
    <property type="term" value="F:DNA binding"/>
    <property type="evidence" value="ECO:0007669"/>
    <property type="project" value="UniProtKB-KW"/>
</dbReference>
<feature type="compositionally biased region" description="Basic and acidic residues" evidence="4">
    <location>
        <begin position="258"/>
        <end position="270"/>
    </location>
</feature>
<dbReference type="KEGG" id="cid:P73_0327"/>
<keyword evidence="8" id="KW-1185">Reference proteome</keyword>
<dbReference type="SUPFAM" id="SSF55781">
    <property type="entry name" value="GAF domain-like"/>
    <property type="match status" value="1"/>
</dbReference>
<dbReference type="SMART" id="SM00346">
    <property type="entry name" value="HTH_ICLR"/>
    <property type="match status" value="1"/>
</dbReference>
<organism evidence="7 8">
    <name type="scientific">Celeribacter indicus</name>
    <dbReference type="NCBI Taxonomy" id="1208324"/>
    <lineage>
        <taxon>Bacteria</taxon>
        <taxon>Pseudomonadati</taxon>
        <taxon>Pseudomonadota</taxon>
        <taxon>Alphaproteobacteria</taxon>
        <taxon>Rhodobacterales</taxon>
        <taxon>Roseobacteraceae</taxon>
        <taxon>Celeribacter</taxon>
    </lineage>
</organism>
<proteinExistence type="predicted"/>
<dbReference type="InterPro" id="IPR005471">
    <property type="entry name" value="Tscrpt_reg_IclR_N"/>
</dbReference>
<dbReference type="STRING" id="1208324.P73_0327"/>
<dbReference type="InterPro" id="IPR029016">
    <property type="entry name" value="GAF-like_dom_sf"/>
</dbReference>
<dbReference type="GO" id="GO:0003700">
    <property type="term" value="F:DNA-binding transcription factor activity"/>
    <property type="evidence" value="ECO:0007669"/>
    <property type="project" value="TreeGrafter"/>
</dbReference>
<keyword evidence="2" id="KW-0238">DNA-binding</keyword>
<sequence>MSESRGIQSIEIGCHILRSLANASSAMALKDLAAASAMPPSKVRFYLVSFLREGIIVQDSATGHYSLGPFAVQLGLSALRQSDIVSVSREIMLGLRDATGLSVFLSIWGNRGPTIVQKFEGREHSPLNVRVGFGLPITSSPTGNIFCAYLPKSEVEPILKLEKSGLIWVGPKSRSLSSIATELAAIRERGYALSRNQLNEGYAALSVPIFDATGDLAGALSVLGSSLHFDNEQEEADFIDATKRAAAAISSQLGYPDPESRRPLPAGEKD</sequence>
<dbReference type="RefSeq" id="WP_052452985.1">
    <property type="nucleotide sequence ID" value="NZ_CP004393.1"/>
</dbReference>